<dbReference type="Pfam" id="PF26343">
    <property type="entry name" value="VapC50_C"/>
    <property type="match status" value="1"/>
</dbReference>
<protein>
    <submittedName>
        <fullName evidence="7">Predicted nucleic acid-binding protein, contains PIN domain</fullName>
    </submittedName>
</protein>
<dbReference type="SUPFAM" id="SSF88723">
    <property type="entry name" value="PIN domain-like"/>
    <property type="match status" value="1"/>
</dbReference>
<dbReference type="Proteomes" id="UP000182977">
    <property type="component" value="Chromosome I"/>
</dbReference>
<keyword evidence="3" id="KW-0378">Hydrolase</keyword>
<feature type="domain" description="VapC50 C-terminal" evidence="6">
    <location>
        <begin position="127"/>
        <end position="181"/>
    </location>
</feature>
<evidence type="ECO:0000256" key="3">
    <source>
        <dbReference type="ARBA" id="ARBA00022801"/>
    </source>
</evidence>
<keyword evidence="4" id="KW-0460">Magnesium</keyword>
<proteinExistence type="predicted"/>
<accession>A0A1H2HFA8</accession>
<evidence type="ECO:0000256" key="4">
    <source>
        <dbReference type="ARBA" id="ARBA00022842"/>
    </source>
</evidence>
<name>A0A1H2HFA8_9ACTN</name>
<sequence>MSFPAFIDTCALYSATLTDTLLRIAEERAFRPHWSAGVMTELASVLVREAGLKREQAARRIAQMQRAFPAAEVIEYEPLIEVMSCDQKDRHVLAAAVHGGCEVLVTFNLKDFPPESTEPFHVTVVSPDAFLLDQLDLYPAKVGRALLAQLTAAKRPPLTMGQLLGRLARAGVPGFAAETRRHEFA</sequence>
<dbReference type="EMBL" id="LT629791">
    <property type="protein sequence ID" value="SDU30577.1"/>
    <property type="molecule type" value="Genomic_DNA"/>
</dbReference>
<dbReference type="STRING" id="419479.SAMN04488563_1012"/>
<dbReference type="OrthoDB" id="113459at2"/>
<evidence type="ECO:0000313" key="8">
    <source>
        <dbReference type="Proteomes" id="UP000182977"/>
    </source>
</evidence>
<evidence type="ECO:0000259" key="6">
    <source>
        <dbReference type="Pfam" id="PF26343"/>
    </source>
</evidence>
<feature type="domain" description="PIN" evidence="5">
    <location>
        <begin position="6"/>
        <end position="109"/>
    </location>
</feature>
<evidence type="ECO:0000259" key="5">
    <source>
        <dbReference type="Pfam" id="PF13470"/>
    </source>
</evidence>
<dbReference type="RefSeq" id="WP_046767085.1">
    <property type="nucleotide sequence ID" value="NZ_KQ061220.1"/>
</dbReference>
<dbReference type="Pfam" id="PF13470">
    <property type="entry name" value="PIN_3"/>
    <property type="match status" value="1"/>
</dbReference>
<keyword evidence="1" id="KW-0540">Nuclease</keyword>
<dbReference type="InterPro" id="IPR002716">
    <property type="entry name" value="PIN_dom"/>
</dbReference>
<keyword evidence="8" id="KW-1185">Reference proteome</keyword>
<reference evidence="8" key="1">
    <citation type="submission" date="2016-10" db="EMBL/GenBank/DDBJ databases">
        <authorList>
            <person name="Varghese N."/>
            <person name="Submissions S."/>
        </authorList>
    </citation>
    <scope>NUCLEOTIDE SEQUENCE [LARGE SCALE GENOMIC DNA]</scope>
    <source>
        <strain evidence="8">DSM 45079</strain>
    </source>
</reference>
<evidence type="ECO:0000313" key="7">
    <source>
        <dbReference type="EMBL" id="SDU30577.1"/>
    </source>
</evidence>
<dbReference type="GO" id="GO:0004518">
    <property type="term" value="F:nuclease activity"/>
    <property type="evidence" value="ECO:0007669"/>
    <property type="project" value="UniProtKB-KW"/>
</dbReference>
<dbReference type="AlphaFoldDB" id="A0A1H2HFA8"/>
<organism evidence="7 8">
    <name type="scientific">Jiangella alkaliphila</name>
    <dbReference type="NCBI Taxonomy" id="419479"/>
    <lineage>
        <taxon>Bacteria</taxon>
        <taxon>Bacillati</taxon>
        <taxon>Actinomycetota</taxon>
        <taxon>Actinomycetes</taxon>
        <taxon>Jiangellales</taxon>
        <taxon>Jiangellaceae</taxon>
        <taxon>Jiangella</taxon>
    </lineage>
</organism>
<dbReference type="InterPro" id="IPR029060">
    <property type="entry name" value="PIN-like_dom_sf"/>
</dbReference>
<gene>
    <name evidence="7" type="ORF">SAMN04488563_1012</name>
</gene>
<dbReference type="GO" id="GO:0046872">
    <property type="term" value="F:metal ion binding"/>
    <property type="evidence" value="ECO:0007669"/>
    <property type="project" value="UniProtKB-KW"/>
</dbReference>
<evidence type="ECO:0000256" key="2">
    <source>
        <dbReference type="ARBA" id="ARBA00022723"/>
    </source>
</evidence>
<keyword evidence="2" id="KW-0479">Metal-binding</keyword>
<evidence type="ECO:0000256" key="1">
    <source>
        <dbReference type="ARBA" id="ARBA00022722"/>
    </source>
</evidence>
<dbReference type="GO" id="GO:0016787">
    <property type="term" value="F:hydrolase activity"/>
    <property type="evidence" value="ECO:0007669"/>
    <property type="project" value="UniProtKB-KW"/>
</dbReference>
<dbReference type="InterPro" id="IPR058652">
    <property type="entry name" value="VapC50_C"/>
</dbReference>